<reference evidence="1 2" key="1">
    <citation type="submission" date="2024-05" db="EMBL/GenBank/DDBJ databases">
        <title>Genome sequencing of Marine Estuary Bacteria, Shewanella vesiculosa and S. baltica, and Pseudomonas syringae.</title>
        <authorList>
            <person name="Gurung A."/>
            <person name="Maclea K.S."/>
        </authorList>
    </citation>
    <scope>NUCLEOTIDE SEQUENCE [LARGE SCALE GENOMIC DNA]</scope>
    <source>
        <strain evidence="1 2">1A</strain>
    </source>
</reference>
<gene>
    <name evidence="1" type="ORF">ABHN84_08570</name>
</gene>
<proteinExistence type="predicted"/>
<name>A0ABV0FNE9_9GAMM</name>
<dbReference type="EMBL" id="JBDPZN010000002">
    <property type="protein sequence ID" value="MEO3682343.1"/>
    <property type="molecule type" value="Genomic_DNA"/>
</dbReference>
<dbReference type="Proteomes" id="UP001477278">
    <property type="component" value="Unassembled WGS sequence"/>
</dbReference>
<sequence length="41" mass="4115">MVLIPLAISCCEGTRIGGSKLLGAEMSGDVGIDPLAVMPAK</sequence>
<evidence type="ECO:0000313" key="2">
    <source>
        <dbReference type="Proteomes" id="UP001477278"/>
    </source>
</evidence>
<accession>A0ABV0FNE9</accession>
<dbReference type="RefSeq" id="WP_273058163.1">
    <property type="nucleotide sequence ID" value="NZ_JAACRJ010000002.1"/>
</dbReference>
<evidence type="ECO:0000313" key="1">
    <source>
        <dbReference type="EMBL" id="MEO3682343.1"/>
    </source>
</evidence>
<dbReference type="GeneID" id="90570117"/>
<comment type="caution">
    <text evidence="1">The sequence shown here is derived from an EMBL/GenBank/DDBJ whole genome shotgun (WGS) entry which is preliminary data.</text>
</comment>
<keyword evidence="2" id="KW-1185">Reference proteome</keyword>
<organism evidence="1 2">
    <name type="scientific">Shewanella vesiculosa</name>
    <dbReference type="NCBI Taxonomy" id="518738"/>
    <lineage>
        <taxon>Bacteria</taxon>
        <taxon>Pseudomonadati</taxon>
        <taxon>Pseudomonadota</taxon>
        <taxon>Gammaproteobacteria</taxon>
        <taxon>Alteromonadales</taxon>
        <taxon>Shewanellaceae</taxon>
        <taxon>Shewanella</taxon>
    </lineage>
</organism>
<protein>
    <submittedName>
        <fullName evidence="1">Uncharacterized protein</fullName>
    </submittedName>
</protein>